<proteinExistence type="predicted"/>
<dbReference type="SUPFAM" id="SSF53098">
    <property type="entry name" value="Ribonuclease H-like"/>
    <property type="match status" value="1"/>
</dbReference>
<dbReference type="Pfam" id="PF05699">
    <property type="entry name" value="Dimer_Tnp_hAT"/>
    <property type="match status" value="1"/>
</dbReference>
<name>A0A8D8UGG3_9HEMI</name>
<protein>
    <submittedName>
        <fullName evidence="2">SCAN domain-containing protein 3</fullName>
    </submittedName>
</protein>
<dbReference type="InterPro" id="IPR012337">
    <property type="entry name" value="RNaseH-like_sf"/>
</dbReference>
<sequence>MCLRIPKDVTSLRVPDMFHKLSTIKEIEPDDEDEDLNMPVETIEHLIIEHLKLLQKEVSSYFSDCNTINLAPIRNPFSVAINVAEIAEILQDEFIEMKNNSFSKDKFLQKSLIEFWCSVRETYPNLANMALKILVPFVSTYLCEAGFSTLVNIKTKSRNRLDVRHDMRLALSKTASRIVELVAKQQVQVSH</sequence>
<accession>A0A8D8UGG3</accession>
<feature type="domain" description="HAT C-terminal dimerisation" evidence="1">
    <location>
        <begin position="108"/>
        <end position="166"/>
    </location>
</feature>
<evidence type="ECO:0000259" key="1">
    <source>
        <dbReference type="Pfam" id="PF05699"/>
    </source>
</evidence>
<reference evidence="2" key="1">
    <citation type="submission" date="2021-05" db="EMBL/GenBank/DDBJ databases">
        <authorList>
            <person name="Alioto T."/>
            <person name="Alioto T."/>
            <person name="Gomez Garrido J."/>
        </authorList>
    </citation>
    <scope>NUCLEOTIDE SEQUENCE</scope>
</reference>
<dbReference type="GO" id="GO:0046983">
    <property type="term" value="F:protein dimerization activity"/>
    <property type="evidence" value="ECO:0007669"/>
    <property type="project" value="InterPro"/>
</dbReference>
<organism evidence="2">
    <name type="scientific">Cacopsylla melanoneura</name>
    <dbReference type="NCBI Taxonomy" id="428564"/>
    <lineage>
        <taxon>Eukaryota</taxon>
        <taxon>Metazoa</taxon>
        <taxon>Ecdysozoa</taxon>
        <taxon>Arthropoda</taxon>
        <taxon>Hexapoda</taxon>
        <taxon>Insecta</taxon>
        <taxon>Pterygota</taxon>
        <taxon>Neoptera</taxon>
        <taxon>Paraneoptera</taxon>
        <taxon>Hemiptera</taxon>
        <taxon>Sternorrhyncha</taxon>
        <taxon>Psylloidea</taxon>
        <taxon>Psyllidae</taxon>
        <taxon>Psyllinae</taxon>
        <taxon>Cacopsylla</taxon>
    </lineage>
</organism>
<evidence type="ECO:0000313" key="2">
    <source>
        <dbReference type="EMBL" id="CAG6706671.1"/>
    </source>
</evidence>
<dbReference type="AlphaFoldDB" id="A0A8D8UGG3"/>
<dbReference type="InterPro" id="IPR008906">
    <property type="entry name" value="HATC_C_dom"/>
</dbReference>
<dbReference type="EMBL" id="HBUF01343439">
    <property type="protein sequence ID" value="CAG6706671.1"/>
    <property type="molecule type" value="Transcribed_RNA"/>
</dbReference>
<dbReference type="PANTHER" id="PTHR45913">
    <property type="entry name" value="EPM2A-INTERACTING PROTEIN 1"/>
    <property type="match status" value="1"/>
</dbReference>
<dbReference type="PANTHER" id="PTHR45913:SF22">
    <property type="entry name" value="SCAN BOX DOMAIN-CONTAINING PROTEIN"/>
    <property type="match status" value="1"/>
</dbReference>